<proteinExistence type="predicted"/>
<organism evidence="2 3">
    <name type="scientific">Nocardiopsis terrae</name>
    <dbReference type="NCBI Taxonomy" id="372655"/>
    <lineage>
        <taxon>Bacteria</taxon>
        <taxon>Bacillati</taxon>
        <taxon>Actinomycetota</taxon>
        <taxon>Actinomycetes</taxon>
        <taxon>Streptosporangiales</taxon>
        <taxon>Nocardiopsidaceae</taxon>
        <taxon>Nocardiopsis</taxon>
    </lineage>
</organism>
<accession>A0ABR9HPK1</accession>
<name>A0ABR9HPK1_9ACTN</name>
<keyword evidence="3" id="KW-1185">Reference proteome</keyword>
<dbReference type="EMBL" id="JADBDY010000001">
    <property type="protein sequence ID" value="MBE1460906.1"/>
    <property type="molecule type" value="Genomic_DNA"/>
</dbReference>
<comment type="caution">
    <text evidence="2">The sequence shown here is derived from an EMBL/GenBank/DDBJ whole genome shotgun (WGS) entry which is preliminary data.</text>
</comment>
<evidence type="ECO:0000313" key="2">
    <source>
        <dbReference type="EMBL" id="MBE1460906.1"/>
    </source>
</evidence>
<dbReference type="Proteomes" id="UP000598217">
    <property type="component" value="Unassembled WGS sequence"/>
</dbReference>
<feature type="region of interest" description="Disordered" evidence="1">
    <location>
        <begin position="27"/>
        <end position="47"/>
    </location>
</feature>
<sequence>MVQVTYGFRTTLPPKVVRADRTLRFPSVTHSGHWNPTDASTMQSGQIGREHRVQLTPVSRPVCR</sequence>
<protein>
    <submittedName>
        <fullName evidence="2">Uncharacterized protein</fullName>
    </submittedName>
</protein>
<evidence type="ECO:0000313" key="3">
    <source>
        <dbReference type="Proteomes" id="UP000598217"/>
    </source>
</evidence>
<feature type="compositionally biased region" description="Polar residues" evidence="1">
    <location>
        <begin position="28"/>
        <end position="46"/>
    </location>
</feature>
<reference evidence="2 3" key="1">
    <citation type="submission" date="2020-10" db="EMBL/GenBank/DDBJ databases">
        <title>Sequencing the genomes of 1000 actinobacteria strains.</title>
        <authorList>
            <person name="Klenk H.-P."/>
        </authorList>
    </citation>
    <scope>NUCLEOTIDE SEQUENCE [LARGE SCALE GENOMIC DNA]</scope>
    <source>
        <strain evidence="2 3">DSM 45157</strain>
    </source>
</reference>
<dbReference type="RefSeq" id="WP_225942597.1">
    <property type="nucleotide sequence ID" value="NZ_BMXJ01000011.1"/>
</dbReference>
<evidence type="ECO:0000256" key="1">
    <source>
        <dbReference type="SAM" id="MobiDB-lite"/>
    </source>
</evidence>
<gene>
    <name evidence="2" type="ORF">H4W79_005120</name>
</gene>